<dbReference type="InterPro" id="IPR045864">
    <property type="entry name" value="aa-tRNA-synth_II/BPL/LPL"/>
</dbReference>
<dbReference type="Gene3D" id="3.30.930.10">
    <property type="entry name" value="Bira Bifunctional Protein, Domain 2"/>
    <property type="match status" value="1"/>
</dbReference>
<evidence type="ECO:0000256" key="1">
    <source>
        <dbReference type="ARBA" id="ARBA00022598"/>
    </source>
</evidence>
<dbReference type="GO" id="GO:0004077">
    <property type="term" value="F:biotin--[biotin carboxyl-carrier protein] ligase activity"/>
    <property type="evidence" value="ECO:0007669"/>
    <property type="project" value="UniProtKB-EC"/>
</dbReference>
<dbReference type="Pfam" id="PF02237">
    <property type="entry name" value="BPL_C"/>
    <property type="match status" value="1"/>
</dbReference>
<dbReference type="InterPro" id="IPR004408">
    <property type="entry name" value="Biotin_CoA_COase_ligase"/>
</dbReference>
<keyword evidence="1 5" id="KW-0436">Ligase</keyword>
<organism evidence="5 6">
    <name type="scientific">Nocardioides psychrotolerans</name>
    <dbReference type="NCBI Taxonomy" id="1005945"/>
    <lineage>
        <taxon>Bacteria</taxon>
        <taxon>Bacillati</taxon>
        <taxon>Actinomycetota</taxon>
        <taxon>Actinomycetes</taxon>
        <taxon>Propionibacteriales</taxon>
        <taxon>Nocardioidaceae</taxon>
        <taxon>Nocardioides</taxon>
    </lineage>
</organism>
<evidence type="ECO:0000256" key="2">
    <source>
        <dbReference type="ARBA" id="ARBA00023267"/>
    </source>
</evidence>
<keyword evidence="2" id="KW-0092">Biotin</keyword>
<reference evidence="5 6" key="1">
    <citation type="submission" date="2016-10" db="EMBL/GenBank/DDBJ databases">
        <authorList>
            <person name="de Groot N.N."/>
        </authorList>
    </citation>
    <scope>NUCLEOTIDE SEQUENCE [LARGE SCALE GENOMIC DNA]</scope>
    <source>
        <strain evidence="5 6">CGMCC 1.11156</strain>
    </source>
</reference>
<evidence type="ECO:0000256" key="3">
    <source>
        <dbReference type="ARBA" id="ARBA00024227"/>
    </source>
</evidence>
<dbReference type="CDD" id="cd16442">
    <property type="entry name" value="BPL"/>
    <property type="match status" value="1"/>
</dbReference>
<dbReference type="InterPro" id="IPR004143">
    <property type="entry name" value="BPL_LPL_catalytic"/>
</dbReference>
<dbReference type="EC" id="6.3.4.15" evidence="3"/>
<dbReference type="Proteomes" id="UP000198649">
    <property type="component" value="Unassembled WGS sequence"/>
</dbReference>
<accession>A0A1I3BCM5</accession>
<protein>
    <recommendedName>
        <fullName evidence="3">biotin--[biotin carboxyl-carrier protein] ligase</fullName>
        <ecNumber evidence="3">6.3.4.15</ecNumber>
    </recommendedName>
</protein>
<name>A0A1I3BCM5_9ACTN</name>
<dbReference type="SUPFAM" id="SSF55681">
    <property type="entry name" value="Class II aaRS and biotin synthetases"/>
    <property type="match status" value="1"/>
</dbReference>
<keyword evidence="6" id="KW-1185">Reference proteome</keyword>
<evidence type="ECO:0000259" key="4">
    <source>
        <dbReference type="PROSITE" id="PS51733"/>
    </source>
</evidence>
<dbReference type="STRING" id="1005945.SAMN05216561_10132"/>
<proteinExistence type="predicted"/>
<dbReference type="GO" id="GO:0005737">
    <property type="term" value="C:cytoplasm"/>
    <property type="evidence" value="ECO:0007669"/>
    <property type="project" value="TreeGrafter"/>
</dbReference>
<dbReference type="PANTHER" id="PTHR12835:SF5">
    <property type="entry name" value="BIOTIN--PROTEIN LIGASE"/>
    <property type="match status" value="1"/>
</dbReference>
<dbReference type="AlphaFoldDB" id="A0A1I3BCM5"/>
<dbReference type="Gene3D" id="2.30.30.100">
    <property type="match status" value="1"/>
</dbReference>
<dbReference type="PANTHER" id="PTHR12835">
    <property type="entry name" value="BIOTIN PROTEIN LIGASE"/>
    <property type="match status" value="1"/>
</dbReference>
<sequence>MTSDPAVRPPLDKSRLTGIGSDEIPDVTIEVVETAASTNALAVRRAQEGAADGHVVVAEHQTAGRGRLDRTWETPPGTALTFSMVLRPVVPTRSWPWLPLLTGYAVGKALKAQGYDAGVKWPNDVLIGDKKVAGILIERIETRDGPAAVVGVGLNVGMRTDELPVPTATSLAIEAGDAGPDRTEVLLSVLSTLREAYDAWQAGGDHTGLRLAESYADACVTVGQDVRVDLPDGSVLTGRATRVDPGGRLVVDGPDGPTPVAAGDVVHVRPLDQ</sequence>
<dbReference type="NCBIfam" id="TIGR00121">
    <property type="entry name" value="birA_ligase"/>
    <property type="match status" value="1"/>
</dbReference>
<dbReference type="RefSeq" id="WP_246165799.1">
    <property type="nucleotide sequence ID" value="NZ_BKAF01000001.1"/>
</dbReference>
<gene>
    <name evidence="5" type="ORF">SAMN05216561_10132</name>
</gene>
<evidence type="ECO:0000313" key="6">
    <source>
        <dbReference type="Proteomes" id="UP000198649"/>
    </source>
</evidence>
<evidence type="ECO:0000313" key="5">
    <source>
        <dbReference type="EMBL" id="SFH59461.1"/>
    </source>
</evidence>
<dbReference type="PROSITE" id="PS51733">
    <property type="entry name" value="BPL_LPL_CATALYTIC"/>
    <property type="match status" value="1"/>
</dbReference>
<feature type="domain" description="BPL/LPL catalytic" evidence="4">
    <location>
        <begin position="22"/>
        <end position="201"/>
    </location>
</feature>
<dbReference type="EMBL" id="FOQG01000001">
    <property type="protein sequence ID" value="SFH59461.1"/>
    <property type="molecule type" value="Genomic_DNA"/>
</dbReference>
<dbReference type="Pfam" id="PF03099">
    <property type="entry name" value="BPL_LplA_LipB"/>
    <property type="match status" value="1"/>
</dbReference>
<dbReference type="InterPro" id="IPR003142">
    <property type="entry name" value="BPL_C"/>
</dbReference>